<proteinExistence type="predicted"/>
<keyword evidence="3 4" id="KW-0443">Lipid metabolism</keyword>
<feature type="active site" description="Nucleophile" evidence="4">
    <location>
        <position position="70"/>
    </location>
</feature>
<evidence type="ECO:0000313" key="6">
    <source>
        <dbReference type="EMBL" id="BBE18542.1"/>
    </source>
</evidence>
<evidence type="ECO:0000256" key="3">
    <source>
        <dbReference type="ARBA" id="ARBA00023098"/>
    </source>
</evidence>
<dbReference type="PROSITE" id="PS51635">
    <property type="entry name" value="PNPLA"/>
    <property type="match status" value="1"/>
</dbReference>
<keyword evidence="7" id="KW-1185">Reference proteome</keyword>
<dbReference type="Proteomes" id="UP001193389">
    <property type="component" value="Chromosome"/>
</dbReference>
<dbReference type="AlphaFoldDB" id="A0A5K7SAF2"/>
<keyword evidence="2 4" id="KW-0442">Lipid degradation</keyword>
<dbReference type="KEGG" id="anf:AQPE_2704"/>
<dbReference type="CDD" id="cd07208">
    <property type="entry name" value="Pat_hypo_Ecoli_yjju_like"/>
    <property type="match status" value="1"/>
</dbReference>
<feature type="short sequence motif" description="GXSXG" evidence="4">
    <location>
        <begin position="68"/>
        <end position="72"/>
    </location>
</feature>
<dbReference type="PANTHER" id="PTHR14226:SF25">
    <property type="entry name" value="PHOSPHOESTERASE"/>
    <property type="match status" value="1"/>
</dbReference>
<feature type="short sequence motif" description="DGA/G" evidence="4">
    <location>
        <begin position="192"/>
        <end position="194"/>
    </location>
</feature>
<reference evidence="6" key="1">
    <citation type="journal article" date="2020" name="Int. J. Syst. Evol. Microbiol.">
        <title>Aquipluma nitroreducens gen. nov. sp. nov., a novel facultatively anaerobic bacterium isolated from a freshwater lake.</title>
        <authorList>
            <person name="Watanabe M."/>
            <person name="Kojima H."/>
            <person name="Fukui M."/>
        </authorList>
    </citation>
    <scope>NUCLEOTIDE SEQUENCE</scope>
    <source>
        <strain evidence="6">MeG22</strain>
    </source>
</reference>
<dbReference type="Gene3D" id="3.40.1090.10">
    <property type="entry name" value="Cytosolic phospholipase A2 catalytic domain"/>
    <property type="match status" value="2"/>
</dbReference>
<dbReference type="SUPFAM" id="SSF52151">
    <property type="entry name" value="FabD/lysophospholipase-like"/>
    <property type="match status" value="1"/>
</dbReference>
<evidence type="ECO:0000256" key="2">
    <source>
        <dbReference type="ARBA" id="ARBA00022963"/>
    </source>
</evidence>
<feature type="short sequence motif" description="GXGXXG" evidence="4">
    <location>
        <begin position="41"/>
        <end position="46"/>
    </location>
</feature>
<name>A0A5K7SAF2_9BACT</name>
<evidence type="ECO:0000256" key="1">
    <source>
        <dbReference type="ARBA" id="ARBA00022801"/>
    </source>
</evidence>
<evidence type="ECO:0000256" key="4">
    <source>
        <dbReference type="PROSITE-ProRule" id="PRU01161"/>
    </source>
</evidence>
<feature type="domain" description="PNPLA" evidence="5">
    <location>
        <begin position="37"/>
        <end position="205"/>
    </location>
</feature>
<dbReference type="InterPro" id="IPR002641">
    <property type="entry name" value="PNPLA_dom"/>
</dbReference>
<dbReference type="InterPro" id="IPR016035">
    <property type="entry name" value="Acyl_Trfase/lysoPLipase"/>
</dbReference>
<sequence length="323" mass="36664">MNFSEINDLFLIREVSVCFLSGRYLCKKGYEMKNSCIVLEGGGLRGAFTSGVLEYFLEEELNFDRVIGVSAGACIGASYLSKQKGRNRKVNVEYPSDKRYMGFRHLITTGSYFNMKFVFGELPTTLVPFDEKAFFKNPAEFDVITTSLESGESVVFAKREIANIGIDRVLIASSSIPLLSQAVNINGQLFFDGGVADSIPVKYALSKHEKVVVVLTRPRGYRKKELRNSLPFKFAFRKHPEFLATLLKRNSEYNKTLDFCDQMEKEGKLFIITPSPEFSIGRTEQDLEKRVNFYNHGYSLIQKEFSNLNQFLNSNAVLNDSVR</sequence>
<dbReference type="Pfam" id="PF01734">
    <property type="entry name" value="Patatin"/>
    <property type="match status" value="1"/>
</dbReference>
<evidence type="ECO:0000259" key="5">
    <source>
        <dbReference type="PROSITE" id="PS51635"/>
    </source>
</evidence>
<accession>A0A5K7SAF2</accession>
<dbReference type="InterPro" id="IPR037483">
    <property type="entry name" value="YjjU-like"/>
</dbReference>
<feature type="active site" description="Proton acceptor" evidence="4">
    <location>
        <position position="192"/>
    </location>
</feature>
<dbReference type="InterPro" id="IPR045943">
    <property type="entry name" value="DUF6363"/>
</dbReference>
<gene>
    <name evidence="6" type="ORF">AQPE_2704</name>
</gene>
<dbReference type="InterPro" id="IPR050301">
    <property type="entry name" value="NTE"/>
</dbReference>
<dbReference type="GO" id="GO:0016042">
    <property type="term" value="P:lipid catabolic process"/>
    <property type="evidence" value="ECO:0007669"/>
    <property type="project" value="UniProtKB-UniRule"/>
</dbReference>
<dbReference type="PANTHER" id="PTHR14226">
    <property type="entry name" value="NEUROPATHY TARGET ESTERASE/SWISS CHEESE D.MELANOGASTER"/>
    <property type="match status" value="1"/>
</dbReference>
<dbReference type="Pfam" id="PF19890">
    <property type="entry name" value="DUF6363"/>
    <property type="match status" value="1"/>
</dbReference>
<evidence type="ECO:0000313" key="7">
    <source>
        <dbReference type="Proteomes" id="UP001193389"/>
    </source>
</evidence>
<protein>
    <submittedName>
        <fullName evidence="6">Patatin-like phospholipase</fullName>
    </submittedName>
</protein>
<organism evidence="6 7">
    <name type="scientific">Aquipluma nitroreducens</name>
    <dbReference type="NCBI Taxonomy" id="2010828"/>
    <lineage>
        <taxon>Bacteria</taxon>
        <taxon>Pseudomonadati</taxon>
        <taxon>Bacteroidota</taxon>
        <taxon>Bacteroidia</taxon>
        <taxon>Marinilabiliales</taxon>
        <taxon>Prolixibacteraceae</taxon>
        <taxon>Aquipluma</taxon>
    </lineage>
</organism>
<keyword evidence="1 4" id="KW-0378">Hydrolase</keyword>
<dbReference type="GO" id="GO:0016787">
    <property type="term" value="F:hydrolase activity"/>
    <property type="evidence" value="ECO:0007669"/>
    <property type="project" value="UniProtKB-UniRule"/>
</dbReference>
<dbReference type="EMBL" id="AP018694">
    <property type="protein sequence ID" value="BBE18542.1"/>
    <property type="molecule type" value="Genomic_DNA"/>
</dbReference>